<evidence type="ECO:0000256" key="5">
    <source>
        <dbReference type="SAM" id="Phobius"/>
    </source>
</evidence>
<feature type="domain" description="Major facilitator superfamily (MFS) profile" evidence="6">
    <location>
        <begin position="27"/>
        <end position="518"/>
    </location>
</feature>
<evidence type="ECO:0000313" key="7">
    <source>
        <dbReference type="EMBL" id="CAL1541893.1"/>
    </source>
</evidence>
<dbReference type="InterPro" id="IPR036259">
    <property type="entry name" value="MFS_trans_sf"/>
</dbReference>
<name>A0AAV2I8V9_LYMST</name>
<feature type="transmembrane region" description="Helical" evidence="5">
    <location>
        <begin position="260"/>
        <end position="279"/>
    </location>
</feature>
<evidence type="ECO:0000256" key="2">
    <source>
        <dbReference type="ARBA" id="ARBA00022692"/>
    </source>
</evidence>
<keyword evidence="2 5" id="KW-0812">Transmembrane</keyword>
<dbReference type="CDD" id="cd17317">
    <property type="entry name" value="MFS_SLC22"/>
    <property type="match status" value="1"/>
</dbReference>
<keyword evidence="8" id="KW-1185">Reference proteome</keyword>
<dbReference type="Pfam" id="PF00083">
    <property type="entry name" value="Sugar_tr"/>
    <property type="match status" value="1"/>
</dbReference>
<dbReference type="AlphaFoldDB" id="A0AAV2I8V9"/>
<comment type="caution">
    <text evidence="7">The sequence shown here is derived from an EMBL/GenBank/DDBJ whole genome shotgun (WGS) entry which is preliminary data.</text>
</comment>
<evidence type="ECO:0000256" key="1">
    <source>
        <dbReference type="ARBA" id="ARBA00004141"/>
    </source>
</evidence>
<keyword evidence="4 5" id="KW-0472">Membrane</keyword>
<dbReference type="InterPro" id="IPR020846">
    <property type="entry name" value="MFS_dom"/>
</dbReference>
<accession>A0AAV2I8V9</accession>
<feature type="transmembrane region" description="Helical" evidence="5">
    <location>
        <begin position="20"/>
        <end position="40"/>
    </location>
</feature>
<feature type="transmembrane region" description="Helical" evidence="5">
    <location>
        <begin position="175"/>
        <end position="194"/>
    </location>
</feature>
<dbReference type="GO" id="GO:0016020">
    <property type="term" value="C:membrane"/>
    <property type="evidence" value="ECO:0007669"/>
    <property type="project" value="UniProtKB-SubCell"/>
</dbReference>
<sequence length="586" mass="64287">MKYDDLVEHLGEFGPYQRKIYLLTCLPVLSAAIQTLLPVFTLATPDHRCSIPELTNDTYTTQNAGHLALQNHTLWRGGGDVSNPWGSGQCHNIVNRSATDPDALKGNFPFSNKTEKCNRWVYDTSTFDSTFVTQINIVCDAKSLRSHANMIYMAGVLVGSFVFGLVSDKIGRKKAILMSLVFHSVAAICTAFSANFPVFAFLRFVTGLGDVGLFMCCFVLAMELVGRKWRAQAGVAVQYFWCAGMFVLVGMAYGIRDWKVLQIVPSCCTLVIFLLWWFIPESPRWLLSKGREEEARAILEKIATANRKELPKYIFDSEGESQAKGTLMDVFSHPVLAFRAVIIFINWLVVTVVYYGLTFNIGTLSGDIYVNFALNASVETLGNVAAFLVLPRWGRKRFHCFAVLLSGLACLCSMIPVLLGTTDAWVNILLSNVGKFGATGGFATMFVYSAELYPTSLRNSVVGTSSMVARVGGMISPYIADLGILLGGQFGAAVPFIVFGTCGVLAGLLTLFLPETLNQTLPETVQEAIDFGRIRITKVTEIAAPEENGDSRSIGRSAISNRVHGLNKVSTTNQGYLNTTFLVEKL</sequence>
<feature type="transmembrane region" description="Helical" evidence="5">
    <location>
        <begin position="398"/>
        <end position="419"/>
    </location>
</feature>
<feature type="transmembrane region" description="Helical" evidence="5">
    <location>
        <begin position="492"/>
        <end position="513"/>
    </location>
</feature>
<evidence type="ECO:0000256" key="3">
    <source>
        <dbReference type="ARBA" id="ARBA00022989"/>
    </source>
</evidence>
<dbReference type="SUPFAM" id="SSF103473">
    <property type="entry name" value="MFS general substrate transporter"/>
    <property type="match status" value="1"/>
</dbReference>
<dbReference type="Gene3D" id="1.20.1250.20">
    <property type="entry name" value="MFS general substrate transporter like domains"/>
    <property type="match status" value="1"/>
</dbReference>
<feature type="transmembrane region" description="Helical" evidence="5">
    <location>
        <begin position="233"/>
        <end position="254"/>
    </location>
</feature>
<dbReference type="InterPro" id="IPR005828">
    <property type="entry name" value="MFS_sugar_transport-like"/>
</dbReference>
<feature type="transmembrane region" description="Helical" evidence="5">
    <location>
        <begin position="150"/>
        <end position="168"/>
    </location>
</feature>
<feature type="transmembrane region" description="Helical" evidence="5">
    <location>
        <begin position="336"/>
        <end position="357"/>
    </location>
</feature>
<reference evidence="7 8" key="1">
    <citation type="submission" date="2024-04" db="EMBL/GenBank/DDBJ databases">
        <authorList>
            <consortium name="Genoscope - CEA"/>
            <person name="William W."/>
        </authorList>
    </citation>
    <scope>NUCLEOTIDE SEQUENCE [LARGE SCALE GENOMIC DNA]</scope>
</reference>
<protein>
    <recommendedName>
        <fullName evidence="6">Major facilitator superfamily (MFS) profile domain-containing protein</fullName>
    </recommendedName>
</protein>
<comment type="subcellular location">
    <subcellularLocation>
        <location evidence="1">Membrane</location>
        <topology evidence="1">Multi-pass membrane protein</topology>
    </subcellularLocation>
</comment>
<feature type="transmembrane region" description="Helical" evidence="5">
    <location>
        <begin position="369"/>
        <end position="391"/>
    </location>
</feature>
<dbReference type="GO" id="GO:0022857">
    <property type="term" value="F:transmembrane transporter activity"/>
    <property type="evidence" value="ECO:0007669"/>
    <property type="project" value="InterPro"/>
</dbReference>
<dbReference type="EMBL" id="CAXITT010000457">
    <property type="protein sequence ID" value="CAL1541893.1"/>
    <property type="molecule type" value="Genomic_DNA"/>
</dbReference>
<dbReference type="PROSITE" id="PS50850">
    <property type="entry name" value="MFS"/>
    <property type="match status" value="1"/>
</dbReference>
<keyword evidence="3 5" id="KW-1133">Transmembrane helix</keyword>
<evidence type="ECO:0000313" key="8">
    <source>
        <dbReference type="Proteomes" id="UP001497497"/>
    </source>
</evidence>
<dbReference type="Proteomes" id="UP001497497">
    <property type="component" value="Unassembled WGS sequence"/>
</dbReference>
<evidence type="ECO:0000259" key="6">
    <source>
        <dbReference type="PROSITE" id="PS50850"/>
    </source>
</evidence>
<gene>
    <name evidence="7" type="ORF">GSLYS_00015499001</name>
</gene>
<feature type="transmembrane region" description="Helical" evidence="5">
    <location>
        <begin position="200"/>
        <end position="221"/>
    </location>
</feature>
<organism evidence="7 8">
    <name type="scientific">Lymnaea stagnalis</name>
    <name type="common">Great pond snail</name>
    <name type="synonym">Helix stagnalis</name>
    <dbReference type="NCBI Taxonomy" id="6523"/>
    <lineage>
        <taxon>Eukaryota</taxon>
        <taxon>Metazoa</taxon>
        <taxon>Spiralia</taxon>
        <taxon>Lophotrochozoa</taxon>
        <taxon>Mollusca</taxon>
        <taxon>Gastropoda</taxon>
        <taxon>Heterobranchia</taxon>
        <taxon>Euthyneura</taxon>
        <taxon>Panpulmonata</taxon>
        <taxon>Hygrophila</taxon>
        <taxon>Lymnaeoidea</taxon>
        <taxon>Lymnaeidae</taxon>
        <taxon>Lymnaea</taxon>
    </lineage>
</organism>
<proteinExistence type="predicted"/>
<dbReference type="PANTHER" id="PTHR24064">
    <property type="entry name" value="SOLUTE CARRIER FAMILY 22 MEMBER"/>
    <property type="match status" value="1"/>
</dbReference>
<evidence type="ECO:0000256" key="4">
    <source>
        <dbReference type="ARBA" id="ARBA00023136"/>
    </source>
</evidence>